<feature type="non-terminal residue" evidence="2">
    <location>
        <position position="295"/>
    </location>
</feature>
<keyword evidence="3" id="KW-1185">Reference proteome</keyword>
<feature type="region of interest" description="Disordered" evidence="1">
    <location>
        <begin position="191"/>
        <end position="215"/>
    </location>
</feature>
<dbReference type="EMBL" id="BKCP01008181">
    <property type="protein sequence ID" value="GER48097.1"/>
    <property type="molecule type" value="Genomic_DNA"/>
</dbReference>
<proteinExistence type="predicted"/>
<dbReference type="AlphaFoldDB" id="A0A5A7QUF4"/>
<comment type="caution">
    <text evidence="2">The sequence shown here is derived from an EMBL/GenBank/DDBJ whole genome shotgun (WGS) entry which is preliminary data.</text>
</comment>
<evidence type="ECO:0000256" key="1">
    <source>
        <dbReference type="SAM" id="MobiDB-lite"/>
    </source>
</evidence>
<reference evidence="3" key="1">
    <citation type="journal article" date="2019" name="Curr. Biol.">
        <title>Genome Sequence of Striga asiatica Provides Insight into the Evolution of Plant Parasitism.</title>
        <authorList>
            <person name="Yoshida S."/>
            <person name="Kim S."/>
            <person name="Wafula E.K."/>
            <person name="Tanskanen J."/>
            <person name="Kim Y.M."/>
            <person name="Honaas L."/>
            <person name="Yang Z."/>
            <person name="Spallek T."/>
            <person name="Conn C.E."/>
            <person name="Ichihashi Y."/>
            <person name="Cheong K."/>
            <person name="Cui S."/>
            <person name="Der J.P."/>
            <person name="Gundlach H."/>
            <person name="Jiao Y."/>
            <person name="Hori C."/>
            <person name="Ishida J.K."/>
            <person name="Kasahara H."/>
            <person name="Kiba T."/>
            <person name="Kim M.S."/>
            <person name="Koo N."/>
            <person name="Laohavisit A."/>
            <person name="Lee Y.H."/>
            <person name="Lumba S."/>
            <person name="McCourt P."/>
            <person name="Mortimer J.C."/>
            <person name="Mutuku J.M."/>
            <person name="Nomura T."/>
            <person name="Sasaki-Sekimoto Y."/>
            <person name="Seto Y."/>
            <person name="Wang Y."/>
            <person name="Wakatake T."/>
            <person name="Sakakibara H."/>
            <person name="Demura T."/>
            <person name="Yamaguchi S."/>
            <person name="Yoneyama K."/>
            <person name="Manabe R.I."/>
            <person name="Nelson D.C."/>
            <person name="Schulman A.H."/>
            <person name="Timko M.P."/>
            <person name="dePamphilis C.W."/>
            <person name="Choi D."/>
            <person name="Shirasu K."/>
        </authorList>
    </citation>
    <scope>NUCLEOTIDE SEQUENCE [LARGE SCALE GENOMIC DNA]</scope>
    <source>
        <strain evidence="3">cv. UVA1</strain>
    </source>
</reference>
<protein>
    <submittedName>
        <fullName evidence="2">Heat-stable enterotoxin A</fullName>
    </submittedName>
</protein>
<accession>A0A5A7QUF4</accession>
<name>A0A5A7QUF4_STRAF</name>
<dbReference type="Proteomes" id="UP000325081">
    <property type="component" value="Unassembled WGS sequence"/>
</dbReference>
<organism evidence="2 3">
    <name type="scientific">Striga asiatica</name>
    <name type="common">Asiatic witchweed</name>
    <name type="synonym">Buchnera asiatica</name>
    <dbReference type="NCBI Taxonomy" id="4170"/>
    <lineage>
        <taxon>Eukaryota</taxon>
        <taxon>Viridiplantae</taxon>
        <taxon>Streptophyta</taxon>
        <taxon>Embryophyta</taxon>
        <taxon>Tracheophyta</taxon>
        <taxon>Spermatophyta</taxon>
        <taxon>Magnoliopsida</taxon>
        <taxon>eudicotyledons</taxon>
        <taxon>Gunneridae</taxon>
        <taxon>Pentapetalae</taxon>
        <taxon>asterids</taxon>
        <taxon>lamiids</taxon>
        <taxon>Lamiales</taxon>
        <taxon>Orobanchaceae</taxon>
        <taxon>Buchnereae</taxon>
        <taxon>Striga</taxon>
    </lineage>
</organism>
<sequence length="295" mass="31720">MDLNNWVIKEIRPSLYESNFTQQFPFSFAILLINFGDYRQNTNKPKQPLTLSTGEVNVNAGSFGSAADGTRVKRGLADGTEAHVPARQEQHTRFLPAAAPAHSAAALAVVAAAGGARFVGLPAVSVSRLSDGLLQIGSQGVCRRLVRLSQVPPYLILGAHGFDSFLQRLVQFSDLLDFVLLGSKPLGEALHRRRRDPPRVPPEISSPRKLKPPYDESRVLTASRDRFLEAGTQVRPLSDFISAGAFIGSAVAIDEPYIETTLSIPAAAVAATVFDAEATTPYTDGAPNTFPLPST</sequence>
<gene>
    <name evidence="2" type="ORF">STAS_25246</name>
</gene>
<evidence type="ECO:0000313" key="2">
    <source>
        <dbReference type="EMBL" id="GER48097.1"/>
    </source>
</evidence>
<evidence type="ECO:0000313" key="3">
    <source>
        <dbReference type="Proteomes" id="UP000325081"/>
    </source>
</evidence>